<dbReference type="AlphaFoldDB" id="A0A1V9XD30"/>
<evidence type="ECO:0000256" key="7">
    <source>
        <dbReference type="ARBA" id="ARBA00023180"/>
    </source>
</evidence>
<dbReference type="InterPro" id="IPR002018">
    <property type="entry name" value="CarbesteraseB"/>
</dbReference>
<reference evidence="11 12" key="1">
    <citation type="journal article" date="2017" name="Gigascience">
        <title>Draft genome of the honey bee ectoparasitic mite, Tropilaelaps mercedesae, is shaped by the parasitic life history.</title>
        <authorList>
            <person name="Dong X."/>
            <person name="Armstrong S.D."/>
            <person name="Xia D."/>
            <person name="Makepeace B.L."/>
            <person name="Darby A.C."/>
            <person name="Kadowaki T."/>
        </authorList>
    </citation>
    <scope>NUCLEOTIDE SEQUENCE [LARGE SCALE GENOMIC DNA]</scope>
    <source>
        <strain evidence="11">Wuxi-XJTLU</strain>
    </source>
</reference>
<evidence type="ECO:0000256" key="4">
    <source>
        <dbReference type="ARBA" id="ARBA00022801"/>
    </source>
</evidence>
<keyword evidence="3" id="KW-0719">Serine esterase</keyword>
<dbReference type="PRINTS" id="PR00878">
    <property type="entry name" value="CHOLNESTRASE"/>
</dbReference>
<dbReference type="GO" id="GO:0005886">
    <property type="term" value="C:plasma membrane"/>
    <property type="evidence" value="ECO:0007669"/>
    <property type="project" value="TreeGrafter"/>
</dbReference>
<dbReference type="Gene3D" id="3.40.50.1820">
    <property type="entry name" value="alpha/beta hydrolase"/>
    <property type="match status" value="1"/>
</dbReference>
<evidence type="ECO:0000313" key="12">
    <source>
        <dbReference type="Proteomes" id="UP000192247"/>
    </source>
</evidence>
<dbReference type="Pfam" id="PF00135">
    <property type="entry name" value="COesterase"/>
    <property type="match status" value="1"/>
</dbReference>
<protein>
    <recommendedName>
        <fullName evidence="2">acetylcholinesterase</fullName>
        <ecNumber evidence="2">3.1.1.7</ecNumber>
    </recommendedName>
</protein>
<dbReference type="GO" id="GO:0003990">
    <property type="term" value="F:acetylcholinesterase activity"/>
    <property type="evidence" value="ECO:0007669"/>
    <property type="project" value="UniProtKB-EC"/>
</dbReference>
<comment type="catalytic activity">
    <reaction evidence="8">
        <text>acetylcholine + H2O = choline + acetate + H(+)</text>
        <dbReference type="Rhea" id="RHEA:17561"/>
        <dbReference type="ChEBI" id="CHEBI:15354"/>
        <dbReference type="ChEBI" id="CHEBI:15355"/>
        <dbReference type="ChEBI" id="CHEBI:15377"/>
        <dbReference type="ChEBI" id="CHEBI:15378"/>
        <dbReference type="ChEBI" id="CHEBI:30089"/>
        <dbReference type="EC" id="3.1.1.7"/>
    </reaction>
</comment>
<keyword evidence="6" id="KW-1015">Disulfide bond</keyword>
<dbReference type="EC" id="3.1.1.7" evidence="2"/>
<dbReference type="InterPro" id="IPR029058">
    <property type="entry name" value="AB_hydrolase_fold"/>
</dbReference>
<dbReference type="InterPro" id="IPR050654">
    <property type="entry name" value="AChE-related_enzymes"/>
</dbReference>
<dbReference type="STRING" id="418985.A0A1V9XD30"/>
<proteinExistence type="inferred from homology"/>
<keyword evidence="9" id="KW-0732">Signal</keyword>
<feature type="domain" description="Carboxylesterase type B" evidence="10">
    <location>
        <begin position="21"/>
        <end position="525"/>
    </location>
</feature>
<sequence>MKLLSWAFAVAVVQGVSASEVIVKTSSGYLQGTKASVFNRTLYTFLGVPFAQPPVGDLRFAKPVPYGVWDGIYVAASPVFPCLQDDQYYTERLQISAANSTEDCLYLNVWTPSVCKKRVCHDAPARKPVVVILHGGGFSSGGNSYTFYNGSFLSALGDVVVVVPNYRLGVFGFLDLGTPDAPGNQAMFDQLLVLKWVRRNAASFGGDPDRVTLMGQGSGSVSTGLHMVSPLSRGLFQRAIMQSGSPYLRRSEGSAQTMKWLESMARELNCSVSKSESRKKEDIVQCFKWSEGRRLLGASRRMGGGISGSNFFPTWGNEFLPLEPREAMEQGDMEPVDILIGTNQNEGGPFVNFFLRRVLEEQSMNAISPEEVHFYLNVFLRFSLHSAAKEISEFYFKGVRNTVQALQAACLAFGDFMFQCPTNYFADVLARTGRRVYMYHFDHRPSFSWWDPWLGSVHFDEFLFVMGGLFHGGLAFSPSIEELRLSARMMKMWTHFIKFGEFEQSKWPEYAQYNQTYLHINTRPFHANVPVTTYTYIGQGPVRKQACQLWKPYIKMQTAMSPADISEAAVQVGATQATVEQDISLEKTLASQNERLEEEIGRSTLREIFDRLRERLHKK</sequence>
<organism evidence="11 12">
    <name type="scientific">Tropilaelaps mercedesae</name>
    <dbReference type="NCBI Taxonomy" id="418985"/>
    <lineage>
        <taxon>Eukaryota</taxon>
        <taxon>Metazoa</taxon>
        <taxon>Ecdysozoa</taxon>
        <taxon>Arthropoda</taxon>
        <taxon>Chelicerata</taxon>
        <taxon>Arachnida</taxon>
        <taxon>Acari</taxon>
        <taxon>Parasitiformes</taxon>
        <taxon>Mesostigmata</taxon>
        <taxon>Gamasina</taxon>
        <taxon>Dermanyssoidea</taxon>
        <taxon>Laelapidae</taxon>
        <taxon>Tropilaelaps</taxon>
    </lineage>
</organism>
<evidence type="ECO:0000256" key="2">
    <source>
        <dbReference type="ARBA" id="ARBA00013276"/>
    </source>
</evidence>
<keyword evidence="7" id="KW-0325">Glycoprotein</keyword>
<name>A0A1V9XD30_9ACAR</name>
<accession>A0A1V9XD30</accession>
<evidence type="ECO:0000313" key="11">
    <source>
        <dbReference type="EMBL" id="OQR71303.1"/>
    </source>
</evidence>
<dbReference type="EMBL" id="MNPL01014960">
    <property type="protein sequence ID" value="OQR71303.1"/>
    <property type="molecule type" value="Genomic_DNA"/>
</dbReference>
<dbReference type="OrthoDB" id="19653at2759"/>
<dbReference type="PANTHER" id="PTHR43918">
    <property type="entry name" value="ACETYLCHOLINESTERASE"/>
    <property type="match status" value="1"/>
</dbReference>
<dbReference type="InterPro" id="IPR000997">
    <property type="entry name" value="Cholinesterase"/>
</dbReference>
<evidence type="ECO:0000256" key="3">
    <source>
        <dbReference type="ARBA" id="ARBA00022487"/>
    </source>
</evidence>
<feature type="chain" id="PRO_5012619112" description="acetylcholinesterase" evidence="9">
    <location>
        <begin position="19"/>
        <end position="619"/>
    </location>
</feature>
<dbReference type="GO" id="GO:0006581">
    <property type="term" value="P:acetylcholine catabolic process"/>
    <property type="evidence" value="ECO:0007669"/>
    <property type="project" value="TreeGrafter"/>
</dbReference>
<evidence type="ECO:0000256" key="8">
    <source>
        <dbReference type="ARBA" id="ARBA00048484"/>
    </source>
</evidence>
<keyword evidence="5" id="KW-0531">Neurotransmitter degradation</keyword>
<dbReference type="FunFam" id="3.40.50.1820:FF:000029">
    <property type="entry name" value="Acetylcholinesterase"/>
    <property type="match status" value="1"/>
</dbReference>
<dbReference type="PANTHER" id="PTHR43918:SF4">
    <property type="entry name" value="CARBOXYLIC ESTER HYDROLASE"/>
    <property type="match status" value="1"/>
</dbReference>
<evidence type="ECO:0000256" key="5">
    <source>
        <dbReference type="ARBA" id="ARBA00022867"/>
    </source>
</evidence>
<dbReference type="InterPro" id="IPR019819">
    <property type="entry name" value="Carboxylesterase_B_CS"/>
</dbReference>
<dbReference type="GO" id="GO:0005615">
    <property type="term" value="C:extracellular space"/>
    <property type="evidence" value="ECO:0007669"/>
    <property type="project" value="TreeGrafter"/>
</dbReference>
<dbReference type="Proteomes" id="UP000192247">
    <property type="component" value="Unassembled WGS sequence"/>
</dbReference>
<dbReference type="PROSITE" id="PS00941">
    <property type="entry name" value="CARBOXYLESTERASE_B_2"/>
    <property type="match status" value="1"/>
</dbReference>
<evidence type="ECO:0000256" key="1">
    <source>
        <dbReference type="ARBA" id="ARBA00005964"/>
    </source>
</evidence>
<dbReference type="SUPFAM" id="SSF53474">
    <property type="entry name" value="alpha/beta-Hydrolases"/>
    <property type="match status" value="1"/>
</dbReference>
<evidence type="ECO:0000256" key="6">
    <source>
        <dbReference type="ARBA" id="ARBA00023157"/>
    </source>
</evidence>
<dbReference type="GO" id="GO:0019695">
    <property type="term" value="P:choline metabolic process"/>
    <property type="evidence" value="ECO:0007669"/>
    <property type="project" value="TreeGrafter"/>
</dbReference>
<gene>
    <name evidence="11" type="ORF">BIW11_01522</name>
</gene>
<evidence type="ECO:0000256" key="9">
    <source>
        <dbReference type="SAM" id="SignalP"/>
    </source>
</evidence>
<comment type="similarity">
    <text evidence="1">Belongs to the type-B carboxylesterase/lipase family.</text>
</comment>
<comment type="caution">
    <text evidence="11">The sequence shown here is derived from an EMBL/GenBank/DDBJ whole genome shotgun (WGS) entry which is preliminary data.</text>
</comment>
<keyword evidence="12" id="KW-1185">Reference proteome</keyword>
<keyword evidence="4" id="KW-0378">Hydrolase</keyword>
<dbReference type="ESTHER" id="9acar-a0a1v9xd30">
    <property type="family name" value="Cholinesterase-like"/>
</dbReference>
<evidence type="ECO:0000259" key="10">
    <source>
        <dbReference type="Pfam" id="PF00135"/>
    </source>
</evidence>
<feature type="signal peptide" evidence="9">
    <location>
        <begin position="1"/>
        <end position="18"/>
    </location>
</feature>
<dbReference type="InParanoid" id="A0A1V9XD30"/>